<dbReference type="PANTHER" id="PTHR37397:SF1">
    <property type="entry name" value="LTD DOMAIN-CONTAINING PROTEIN"/>
    <property type="match status" value="1"/>
</dbReference>
<evidence type="ECO:0000313" key="3">
    <source>
        <dbReference type="Proteomes" id="UP000001554"/>
    </source>
</evidence>
<proteinExistence type="predicted"/>
<dbReference type="OrthoDB" id="10051309at2759"/>
<protein>
    <submittedName>
        <fullName evidence="4">Uncharacterized protein LOC118412514 isoform X1</fullName>
    </submittedName>
</protein>
<evidence type="ECO:0000256" key="1">
    <source>
        <dbReference type="SAM" id="MobiDB-lite"/>
    </source>
</evidence>
<feature type="region of interest" description="Disordered" evidence="1">
    <location>
        <begin position="163"/>
        <end position="183"/>
    </location>
</feature>
<feature type="compositionally biased region" description="Low complexity" evidence="1">
    <location>
        <begin position="457"/>
        <end position="470"/>
    </location>
</feature>
<dbReference type="AlphaFoldDB" id="A0A9J7KX02"/>
<organism evidence="3 4">
    <name type="scientific">Branchiostoma floridae</name>
    <name type="common">Florida lancelet</name>
    <name type="synonym">Amphioxus</name>
    <dbReference type="NCBI Taxonomy" id="7739"/>
    <lineage>
        <taxon>Eukaryota</taxon>
        <taxon>Metazoa</taxon>
        <taxon>Chordata</taxon>
        <taxon>Cephalochordata</taxon>
        <taxon>Leptocardii</taxon>
        <taxon>Amphioxiformes</taxon>
        <taxon>Branchiostomatidae</taxon>
        <taxon>Branchiostoma</taxon>
    </lineage>
</organism>
<feature type="compositionally biased region" description="Basic residues" evidence="1">
    <location>
        <begin position="239"/>
        <end position="251"/>
    </location>
</feature>
<feature type="compositionally biased region" description="Basic and acidic residues" evidence="1">
    <location>
        <begin position="328"/>
        <end position="337"/>
    </location>
</feature>
<keyword evidence="3" id="KW-1185">Reference proteome</keyword>
<dbReference type="Proteomes" id="UP000001554">
    <property type="component" value="Chromosome 1"/>
</dbReference>
<feature type="compositionally biased region" description="Acidic residues" evidence="1">
    <location>
        <begin position="379"/>
        <end position="394"/>
    </location>
</feature>
<accession>A0A9J7KX02</accession>
<dbReference type="GeneID" id="118412514"/>
<sequence>MEVPEPKKFRRSCFLSHLADLPLVRTAAANLQTFYSETKERSLLFRAWATMAELVLILAMWGAERTVGKWCQAILRHEGEAQLATAIDTYACVKLQQLEGKFPVLTKSADVVAKKTTQKVLSVAFIIPRWVLETRLGKIAIFGLDKTLQLSVTVADLLQPEVETGEDASETAENNSTKVPPAPEPELTALVAIAVRTTASCARGLFPTLYGWFILTPLLLWVTVLTWTRQALRFIRRRPRRPSRRRSHRLAAKSDPDTRAKISSRRRMSPRKGIPSLTEALAQYIPKKAFSMLGLTTPPAEMTMPLFGTQLPEPGATNELRVSPNMEEGEKRKRSAAEDDEDENFLNMDLKNYRSDDDPDYPSESSSSTDSYEYICSDSEADSAEEEVAEEAAAPEEGGGGKDSGVCSAITTPTGSKSPESKKQQPIDAPHPADYDTEVIKSSKICAADSSHPTATSGESVSVSSEPCSSQMTRLRSSLPEDSSRMTGT</sequence>
<keyword evidence="2" id="KW-0812">Transmembrane</keyword>
<evidence type="ECO:0000313" key="4">
    <source>
        <dbReference type="RefSeq" id="XP_035671303.1"/>
    </source>
</evidence>
<dbReference type="KEGG" id="bfo:118412514"/>
<dbReference type="PANTHER" id="PTHR37397">
    <property type="entry name" value="SI:CH211-183D21.1"/>
    <property type="match status" value="1"/>
</dbReference>
<keyword evidence="2" id="KW-0472">Membrane</keyword>
<name>A0A9J7KX02_BRAFL</name>
<feature type="compositionally biased region" description="Basic and acidic residues" evidence="1">
    <location>
        <begin position="419"/>
        <end position="441"/>
    </location>
</feature>
<feature type="region of interest" description="Disordered" evidence="1">
    <location>
        <begin position="301"/>
        <end position="489"/>
    </location>
</feature>
<reference evidence="3" key="1">
    <citation type="journal article" date="2020" name="Nat. Ecol. Evol.">
        <title>Deeply conserved synteny resolves early events in vertebrate evolution.</title>
        <authorList>
            <person name="Simakov O."/>
            <person name="Marletaz F."/>
            <person name="Yue J.X."/>
            <person name="O'Connell B."/>
            <person name="Jenkins J."/>
            <person name="Brandt A."/>
            <person name="Calef R."/>
            <person name="Tung C.H."/>
            <person name="Huang T.K."/>
            <person name="Schmutz J."/>
            <person name="Satoh N."/>
            <person name="Yu J.K."/>
            <person name="Putnam N.H."/>
            <person name="Green R.E."/>
            <person name="Rokhsar D.S."/>
        </authorList>
    </citation>
    <scope>NUCLEOTIDE SEQUENCE [LARGE SCALE GENOMIC DNA]</scope>
    <source>
        <strain evidence="3">S238N-H82</strain>
    </source>
</reference>
<feature type="region of interest" description="Disordered" evidence="1">
    <location>
        <begin position="239"/>
        <end position="273"/>
    </location>
</feature>
<feature type="compositionally biased region" description="Low complexity" evidence="1">
    <location>
        <begin position="362"/>
        <end position="374"/>
    </location>
</feature>
<feature type="compositionally biased region" description="Polar residues" evidence="1">
    <location>
        <begin position="409"/>
        <end position="418"/>
    </location>
</feature>
<feature type="transmembrane region" description="Helical" evidence="2">
    <location>
        <begin position="209"/>
        <end position="228"/>
    </location>
</feature>
<dbReference type="RefSeq" id="XP_035671303.1">
    <property type="nucleotide sequence ID" value="XM_035815410.1"/>
</dbReference>
<dbReference type="OMA" id="KITERVW"/>
<keyword evidence="2" id="KW-1133">Transmembrane helix</keyword>
<gene>
    <name evidence="4" type="primary">LOC118412514</name>
</gene>
<reference evidence="4" key="2">
    <citation type="submission" date="2025-08" db="UniProtKB">
        <authorList>
            <consortium name="RefSeq"/>
        </authorList>
    </citation>
    <scope>IDENTIFICATION</scope>
    <source>
        <strain evidence="4">S238N-H82</strain>
        <tissue evidence="4">Testes</tissue>
    </source>
</reference>
<evidence type="ECO:0000256" key="2">
    <source>
        <dbReference type="SAM" id="Phobius"/>
    </source>
</evidence>